<comment type="caution">
    <text evidence="2">The sequence shown here is derived from an EMBL/GenBank/DDBJ whole genome shotgun (WGS) entry which is preliminary data.</text>
</comment>
<keyword evidence="3" id="KW-1185">Reference proteome</keyword>
<dbReference type="AlphaFoldDB" id="A0A0T6AY93"/>
<feature type="region of interest" description="Disordered" evidence="1">
    <location>
        <begin position="74"/>
        <end position="136"/>
    </location>
</feature>
<protein>
    <submittedName>
        <fullName evidence="2">Uncharacterized protein</fullName>
    </submittedName>
</protein>
<organism evidence="2 3">
    <name type="scientific">Oryctes borbonicus</name>
    <dbReference type="NCBI Taxonomy" id="1629725"/>
    <lineage>
        <taxon>Eukaryota</taxon>
        <taxon>Metazoa</taxon>
        <taxon>Ecdysozoa</taxon>
        <taxon>Arthropoda</taxon>
        <taxon>Hexapoda</taxon>
        <taxon>Insecta</taxon>
        <taxon>Pterygota</taxon>
        <taxon>Neoptera</taxon>
        <taxon>Endopterygota</taxon>
        <taxon>Coleoptera</taxon>
        <taxon>Polyphaga</taxon>
        <taxon>Scarabaeiformia</taxon>
        <taxon>Scarabaeidae</taxon>
        <taxon>Dynastinae</taxon>
        <taxon>Oryctes</taxon>
    </lineage>
</organism>
<feature type="compositionally biased region" description="Basic and acidic residues" evidence="1">
    <location>
        <begin position="84"/>
        <end position="109"/>
    </location>
</feature>
<proteinExistence type="predicted"/>
<reference evidence="2 3" key="1">
    <citation type="submission" date="2015-09" db="EMBL/GenBank/DDBJ databases">
        <title>Draft genome of the scarab beetle Oryctes borbonicus.</title>
        <authorList>
            <person name="Meyer J.M."/>
            <person name="Markov G.V."/>
            <person name="Baskaran P."/>
            <person name="Herrmann M."/>
            <person name="Sommer R.J."/>
            <person name="Roedelsperger C."/>
        </authorList>
    </citation>
    <scope>NUCLEOTIDE SEQUENCE [LARGE SCALE GENOMIC DNA]</scope>
    <source>
        <strain evidence="2">OB123</strain>
        <tissue evidence="2">Whole animal</tissue>
    </source>
</reference>
<evidence type="ECO:0000313" key="3">
    <source>
        <dbReference type="Proteomes" id="UP000051574"/>
    </source>
</evidence>
<dbReference type="OrthoDB" id="10599818at2759"/>
<sequence>MTTIMSSNLPEILLRNAVAMFVDDEYVNIRRSPNKEAAQNEPVALPAKFSRSKSFRESFKITFKRNTMITRSFARSKSSDCVSEDEKQETPDRRSTSASPYRDDIKADQRPVPTPLVVEDPPSSENGSDLDDVKFHNNPALLNGLRAWNVKMPARK</sequence>
<evidence type="ECO:0000313" key="2">
    <source>
        <dbReference type="EMBL" id="KRT79790.1"/>
    </source>
</evidence>
<dbReference type="EMBL" id="LJIG01022584">
    <property type="protein sequence ID" value="KRT79790.1"/>
    <property type="molecule type" value="Genomic_DNA"/>
</dbReference>
<accession>A0A0T6AY93</accession>
<name>A0A0T6AY93_9SCAR</name>
<dbReference type="Proteomes" id="UP000051574">
    <property type="component" value="Unassembled WGS sequence"/>
</dbReference>
<evidence type="ECO:0000256" key="1">
    <source>
        <dbReference type="SAM" id="MobiDB-lite"/>
    </source>
</evidence>
<gene>
    <name evidence="2" type="ORF">AMK59_7440</name>
</gene>